<comment type="subunit">
    <text evidence="1">Homodimer. May form higher order oligomers.</text>
</comment>
<dbReference type="Gene3D" id="1.20.5.4570">
    <property type="match status" value="1"/>
</dbReference>
<feature type="domain" description="3-octaprenyl-4-hydroxybenzoate carboxy-lyase-like Rift-related" evidence="2">
    <location>
        <begin position="125"/>
        <end position="324"/>
    </location>
</feature>
<keyword evidence="1" id="KW-0464">Manganese</keyword>
<evidence type="ECO:0000259" key="2">
    <source>
        <dbReference type="Pfam" id="PF01977"/>
    </source>
</evidence>
<dbReference type="NCBIfam" id="TIGR00148">
    <property type="entry name" value="UbiD family decarboxylase"/>
    <property type="match status" value="1"/>
</dbReference>
<comment type="caution">
    <text evidence="1">Lacks conserved residue(s) required for the propagation of feature annotation.</text>
</comment>
<accession>A0A179GWM1</accession>
<evidence type="ECO:0000313" key="5">
    <source>
        <dbReference type="EMBL" id="OAQ82376.1"/>
    </source>
</evidence>
<feature type="binding site" evidence="1">
    <location>
        <begin position="175"/>
        <end position="180"/>
    </location>
    <ligand>
        <name>prenylated FMN</name>
        <dbReference type="ChEBI" id="CHEBI:87746"/>
    </ligand>
</feature>
<dbReference type="InterPro" id="IPR048304">
    <property type="entry name" value="UbiD_Rift_dom"/>
</dbReference>
<dbReference type="Pfam" id="PF01977">
    <property type="entry name" value="UbiD"/>
    <property type="match status" value="1"/>
</dbReference>
<dbReference type="InterPro" id="IPR049381">
    <property type="entry name" value="UbiD-like_C"/>
</dbReference>
<keyword evidence="1 5" id="KW-0456">Lyase</keyword>
<dbReference type="EC" id="4.1.1.102" evidence="1"/>
<dbReference type="GO" id="GO:0046872">
    <property type="term" value="F:metal ion binding"/>
    <property type="evidence" value="ECO:0007669"/>
    <property type="project" value="UniProtKB-KW"/>
</dbReference>
<dbReference type="InterPro" id="IPR002830">
    <property type="entry name" value="UbiD"/>
</dbReference>
<feature type="binding site" evidence="1">
    <location>
        <position position="239"/>
    </location>
    <ligand>
        <name>Mn(2+)</name>
        <dbReference type="ChEBI" id="CHEBI:29035"/>
    </ligand>
</feature>
<keyword evidence="1" id="KW-0479">Metal-binding</keyword>
<gene>
    <name evidence="1" type="primary">FDC1</name>
    <name evidence="5" type="ORF">VFPBJ_04960</name>
</gene>
<dbReference type="SUPFAM" id="SSF143968">
    <property type="entry name" value="UbiD C-terminal domain-like"/>
    <property type="match status" value="1"/>
</dbReference>
<dbReference type="GO" id="GO:0033494">
    <property type="term" value="P:ferulate metabolic process"/>
    <property type="evidence" value="ECO:0007669"/>
    <property type="project" value="UniProtKB-UniRule"/>
</dbReference>
<dbReference type="PANTHER" id="PTHR30108:SF17">
    <property type="entry name" value="FERULIC ACID DECARBOXYLASE 1"/>
    <property type="match status" value="1"/>
</dbReference>
<sequence length="505" mass="56352">MAENRIETHTSAAQDFRRFVQELKDENDLVVVQTEVDPYLELGAIVRMVYETEEKAPLFNNIKGHLDNGLFRILGAPVGASKLPGKRFIRIAKSLGLPATATGEEIVNKINAAKRLAPIPPREVPTGPVKQFKILGDDIDLTTLPIPFLHQDDGGKYLQTFGMYVVQSPDGTWVNWSITRGMLHGKRSIVGPVIPRQDIGVIREMWREMGQDMPFALCFGVPPAAIMVSGMPLPKGVNETEFIGALTSSAVEVVKCETSDIRVPSNAELVLEGVISSTETAPEGPMAEYHGLVFPGTSRDWPVFKIDALTYRKDPIVPICVAGKAVEENHTVWGVMQAAEVLSICQAAGLPIKTVWNPFESHCLWFVLQVDTRQLRALSTNIANFSIRVGHIVFGSKPGYYIPKIYLVSDDIDPSSLQDVVWAEATRCQPGANEFFFDEYPNIPLIPYVSHGIEAERHHRKVVRCCMFPVEFTSSNRPWKQGSFRESYPEDIQDRVRQRWGSYGF</sequence>
<comment type="catalytic activity">
    <reaction evidence="1">
        <text>(E)-ferulate + H(+) = 2-methoxy-4-vinylphenol + CO2</text>
        <dbReference type="Rhea" id="RHEA:33807"/>
        <dbReference type="ChEBI" id="CHEBI:15378"/>
        <dbReference type="ChEBI" id="CHEBI:16526"/>
        <dbReference type="ChEBI" id="CHEBI:29749"/>
        <dbReference type="ChEBI" id="CHEBI:42438"/>
        <dbReference type="EC" id="4.1.1.102"/>
    </reaction>
</comment>
<dbReference type="SUPFAM" id="SSF50475">
    <property type="entry name" value="FMN-binding split barrel"/>
    <property type="match status" value="1"/>
</dbReference>
<feature type="active site" description="Proton donor" evidence="1">
    <location>
        <position position="288"/>
    </location>
</feature>
<dbReference type="Proteomes" id="UP000078240">
    <property type="component" value="Unassembled WGS sequence"/>
</dbReference>
<dbReference type="GO" id="GO:0046281">
    <property type="term" value="P:cinnamic acid catabolic process"/>
    <property type="evidence" value="ECO:0007669"/>
    <property type="project" value="UniProtKB-UniRule"/>
</dbReference>
<comment type="catalytic activity">
    <reaction evidence="1">
        <text>(E)-4-coumarate + H(+) = 4-vinylphenol + CO2</text>
        <dbReference type="Rhea" id="RHEA:33227"/>
        <dbReference type="ChEBI" id="CHEBI:1883"/>
        <dbReference type="ChEBI" id="CHEBI:12876"/>
        <dbReference type="ChEBI" id="CHEBI:15378"/>
        <dbReference type="ChEBI" id="CHEBI:16526"/>
        <dbReference type="EC" id="4.1.1.102"/>
    </reaction>
</comment>
<evidence type="ECO:0000313" key="6">
    <source>
        <dbReference type="Proteomes" id="UP000078240"/>
    </source>
</evidence>
<comment type="catalytic activity">
    <reaction evidence="1">
        <text>(E)-cinnamate + H(+) = styrene + CO2</text>
        <dbReference type="Rhea" id="RHEA:46920"/>
        <dbReference type="ChEBI" id="CHEBI:15378"/>
        <dbReference type="ChEBI" id="CHEBI:15669"/>
        <dbReference type="ChEBI" id="CHEBI:16526"/>
        <dbReference type="ChEBI" id="CHEBI:27452"/>
        <dbReference type="EC" id="4.1.1.102"/>
    </reaction>
</comment>
<organism evidence="5 6">
    <name type="scientific">Purpureocillium lilacinum</name>
    <name type="common">Paecilomyces lilacinus</name>
    <dbReference type="NCBI Taxonomy" id="33203"/>
    <lineage>
        <taxon>Eukaryota</taxon>
        <taxon>Fungi</taxon>
        <taxon>Dikarya</taxon>
        <taxon>Ascomycota</taxon>
        <taxon>Pezizomycotina</taxon>
        <taxon>Sordariomycetes</taxon>
        <taxon>Hypocreomycetidae</taxon>
        <taxon>Hypocreales</taxon>
        <taxon>Ophiocordycipitaceae</taxon>
        <taxon>Purpureocillium</taxon>
    </lineage>
</organism>
<dbReference type="Gene3D" id="3.40.1670.10">
    <property type="entry name" value="UbiD C-terminal domain-like"/>
    <property type="match status" value="1"/>
</dbReference>
<comment type="function">
    <text evidence="1">Catalyzes the reversible decarboxylation of aromatic carboxylic acids like ferulic acid, p-coumaric acid or cinnamic acid, producing the corresponding vinyl derivatives 4-vinylphenol, 4-vinylguaiacol, and styrene, respectively, which play the role of aroma metabolites.</text>
</comment>
<dbReference type="Pfam" id="PF20696">
    <property type="entry name" value="UbiD_C"/>
    <property type="match status" value="1"/>
</dbReference>
<evidence type="ECO:0000256" key="1">
    <source>
        <dbReference type="HAMAP-Rule" id="MF_03196"/>
    </source>
</evidence>
<dbReference type="InterPro" id="IPR049383">
    <property type="entry name" value="UbiD-like_N"/>
</dbReference>
<proteinExistence type="inferred from homology"/>
<feature type="binding site" evidence="1">
    <location>
        <position position="397"/>
    </location>
    <ligand>
        <name>prenylated FMN</name>
        <dbReference type="ChEBI" id="CHEBI:87746"/>
    </ligand>
</feature>
<comment type="caution">
    <text evidence="5">The sequence shown here is derived from an EMBL/GenBank/DDBJ whole genome shotgun (WGS) entry which is preliminary data.</text>
</comment>
<feature type="domain" description="3-octaprenyl-4-hydroxybenzoate carboxy-lyase-like C-terminal" evidence="4">
    <location>
        <begin position="330"/>
        <end position="463"/>
    </location>
</feature>
<evidence type="ECO:0000259" key="3">
    <source>
        <dbReference type="Pfam" id="PF20695"/>
    </source>
</evidence>
<dbReference type="PANTHER" id="PTHR30108">
    <property type="entry name" value="3-OCTAPRENYL-4-HYDROXYBENZOATE CARBOXY-LYASE-RELATED"/>
    <property type="match status" value="1"/>
</dbReference>
<dbReference type="InterPro" id="IPR032903">
    <property type="entry name" value="FDC-like"/>
</dbReference>
<name>A0A179GWM1_PURLI</name>
<dbReference type="HAMAP" id="MF_01983">
    <property type="entry name" value="UbiD_FDC"/>
    <property type="match status" value="1"/>
</dbReference>
<feature type="binding site" evidence="1">
    <location>
        <position position="175"/>
    </location>
    <ligand>
        <name>Mn(2+)</name>
        <dbReference type="ChEBI" id="CHEBI:29035"/>
    </ligand>
</feature>
<dbReference type="AlphaFoldDB" id="A0A179GWM1"/>
<dbReference type="GO" id="GO:0005737">
    <property type="term" value="C:cytoplasm"/>
    <property type="evidence" value="ECO:0007669"/>
    <property type="project" value="UniProtKB-SubCell"/>
</dbReference>
<protein>
    <recommendedName>
        <fullName evidence="1">Ferulic acid decarboxylase 1</fullName>
        <ecNumber evidence="1">4.1.1.102</ecNumber>
    </recommendedName>
    <alternativeName>
        <fullName evidence="1">Phenacrylate decarboxylase</fullName>
    </alternativeName>
</protein>
<feature type="binding site" evidence="1">
    <location>
        <position position="239"/>
    </location>
    <ligand>
        <name>prenylated FMN</name>
        <dbReference type="ChEBI" id="CHEBI:87746"/>
    </ligand>
</feature>
<dbReference type="GO" id="GO:0016831">
    <property type="term" value="F:carboxy-lyase activity"/>
    <property type="evidence" value="ECO:0007669"/>
    <property type="project" value="UniProtKB-UniRule"/>
</dbReference>
<feature type="domain" description="3-octaprenyl-4-hydroxybenzoate carboxy-lyase-like N-terminal" evidence="3">
    <location>
        <begin position="21"/>
        <end position="109"/>
    </location>
</feature>
<keyword evidence="1" id="KW-0210">Decarboxylase</keyword>
<dbReference type="EMBL" id="LSBH01000003">
    <property type="protein sequence ID" value="OAQ82376.1"/>
    <property type="molecule type" value="Genomic_DNA"/>
</dbReference>
<comment type="similarity">
    <text evidence="1">Belongs to the UbiD family. UbiD-like/FDC subfamily.</text>
</comment>
<comment type="cofactor">
    <cofactor evidence="1">
        <name>prenylated FMN</name>
        <dbReference type="ChEBI" id="CHEBI:87746"/>
    </cofactor>
    <text evidence="1">Binds 1 prenylated FMN per subunit.</text>
</comment>
<evidence type="ECO:0000259" key="4">
    <source>
        <dbReference type="Pfam" id="PF20696"/>
    </source>
</evidence>
<keyword evidence="1" id="KW-0963">Cytoplasm</keyword>
<reference evidence="5 6" key="1">
    <citation type="submission" date="2016-01" db="EMBL/GenBank/DDBJ databases">
        <title>Biosynthesis of antibiotic leucinostatins and their inhibition on Phytophthora in bio-control Purpureocillium lilacinum.</title>
        <authorList>
            <person name="Wang G."/>
            <person name="Liu Z."/>
            <person name="Lin R."/>
            <person name="Li E."/>
            <person name="Mao Z."/>
            <person name="Ling J."/>
            <person name="Yin W."/>
            <person name="Xie B."/>
        </authorList>
    </citation>
    <scope>NUCLEOTIDE SEQUENCE [LARGE SCALE GENOMIC DNA]</scope>
    <source>
        <strain evidence="5">PLBJ-1</strain>
    </source>
</reference>
<feature type="binding site" evidence="1">
    <location>
        <begin position="197"/>
        <end position="198"/>
    </location>
    <ligand>
        <name>prenylated FMN</name>
        <dbReference type="ChEBI" id="CHEBI:87746"/>
    </ligand>
</feature>
<comment type="cofactor">
    <cofactor evidence="1">
        <name>Mn(2+)</name>
        <dbReference type="ChEBI" id="CHEBI:29035"/>
    </cofactor>
</comment>
<dbReference type="Pfam" id="PF20695">
    <property type="entry name" value="UbiD_N"/>
    <property type="match status" value="1"/>
</dbReference>
<comment type="subcellular location">
    <subcellularLocation>
        <location evidence="1">Cytoplasm</location>
    </subcellularLocation>
</comment>